<gene>
    <name evidence="6" type="ORF">RF55_11794</name>
</gene>
<comment type="subcellular location">
    <subcellularLocation>
        <location evidence="1">Nucleus</location>
    </subcellularLocation>
</comment>
<dbReference type="SUPFAM" id="SSF140996">
    <property type="entry name" value="Hermes dimerisation domain"/>
    <property type="match status" value="1"/>
</dbReference>
<evidence type="ECO:0000256" key="4">
    <source>
        <dbReference type="ARBA" id="ARBA00022833"/>
    </source>
</evidence>
<dbReference type="PANTHER" id="PTHR46481">
    <property type="entry name" value="ZINC FINGER BED DOMAIN-CONTAINING PROTEIN 4"/>
    <property type="match status" value="1"/>
</dbReference>
<evidence type="ECO:0000256" key="1">
    <source>
        <dbReference type="ARBA" id="ARBA00004123"/>
    </source>
</evidence>
<sequence>MRPFNVVEREGFLKLIKEATPFYKVPSSSFLKKKLLKKFDVTALIYKQRIEAANKVCLTLDVWTETMAEKSFLGVTVHFFEGIKTVNCNIATRDLNKRHTAEYLSKILLAVLEEWNIPIPKIRCIVTDNGANMVAAVNLVVTQKNHLPCFPHINLVVETDLKKDAIKTVISKVRAIVK</sequence>
<dbReference type="InterPro" id="IPR012337">
    <property type="entry name" value="RNaseH-like_sf"/>
</dbReference>
<keyword evidence="5" id="KW-0539">Nucleus</keyword>
<evidence type="ECO:0000256" key="5">
    <source>
        <dbReference type="ARBA" id="ARBA00023242"/>
    </source>
</evidence>
<dbReference type="STRING" id="67767.A0A0J7KER3"/>
<evidence type="ECO:0000313" key="6">
    <source>
        <dbReference type="EMBL" id="KMQ88676.1"/>
    </source>
</evidence>
<keyword evidence="3" id="KW-0863">Zinc-finger</keyword>
<evidence type="ECO:0000313" key="7">
    <source>
        <dbReference type="Proteomes" id="UP000036403"/>
    </source>
</evidence>
<reference evidence="6 7" key="1">
    <citation type="submission" date="2015-04" db="EMBL/GenBank/DDBJ databases">
        <title>Lasius niger genome sequencing.</title>
        <authorList>
            <person name="Konorov E.A."/>
            <person name="Nikitin M.A."/>
            <person name="Kirill M.V."/>
            <person name="Chang P."/>
        </authorList>
    </citation>
    <scope>NUCLEOTIDE SEQUENCE [LARGE SCALE GENOMIC DNA]</scope>
    <source>
        <tissue evidence="6">Whole</tissue>
    </source>
</reference>
<proteinExistence type="predicted"/>
<protein>
    <submittedName>
        <fullName evidence="6">Zinc finger bed domain-containing protein 1-like protein</fullName>
    </submittedName>
</protein>
<evidence type="ECO:0000256" key="2">
    <source>
        <dbReference type="ARBA" id="ARBA00022723"/>
    </source>
</evidence>
<keyword evidence="4" id="KW-0862">Zinc</keyword>
<comment type="caution">
    <text evidence="6">The sequence shown here is derived from an EMBL/GenBank/DDBJ whole genome shotgun (WGS) entry which is preliminary data.</text>
</comment>
<dbReference type="Proteomes" id="UP000036403">
    <property type="component" value="Unassembled WGS sequence"/>
</dbReference>
<dbReference type="AlphaFoldDB" id="A0A0J7KER3"/>
<dbReference type="PaxDb" id="67767-A0A0J7KER3"/>
<name>A0A0J7KER3_LASNI</name>
<accession>A0A0J7KER3</accession>
<organism evidence="6 7">
    <name type="scientific">Lasius niger</name>
    <name type="common">Black garden ant</name>
    <dbReference type="NCBI Taxonomy" id="67767"/>
    <lineage>
        <taxon>Eukaryota</taxon>
        <taxon>Metazoa</taxon>
        <taxon>Ecdysozoa</taxon>
        <taxon>Arthropoda</taxon>
        <taxon>Hexapoda</taxon>
        <taxon>Insecta</taxon>
        <taxon>Pterygota</taxon>
        <taxon>Neoptera</taxon>
        <taxon>Endopterygota</taxon>
        <taxon>Hymenoptera</taxon>
        <taxon>Apocrita</taxon>
        <taxon>Aculeata</taxon>
        <taxon>Formicoidea</taxon>
        <taxon>Formicidae</taxon>
        <taxon>Formicinae</taxon>
        <taxon>Lasius</taxon>
        <taxon>Lasius</taxon>
    </lineage>
</organism>
<dbReference type="OrthoDB" id="10043784at2759"/>
<keyword evidence="7" id="KW-1185">Reference proteome</keyword>
<keyword evidence="2" id="KW-0479">Metal-binding</keyword>
<dbReference type="GO" id="GO:0008270">
    <property type="term" value="F:zinc ion binding"/>
    <property type="evidence" value="ECO:0007669"/>
    <property type="project" value="UniProtKB-KW"/>
</dbReference>
<dbReference type="GO" id="GO:0005634">
    <property type="term" value="C:nucleus"/>
    <property type="evidence" value="ECO:0007669"/>
    <property type="project" value="UniProtKB-SubCell"/>
</dbReference>
<evidence type="ECO:0000256" key="3">
    <source>
        <dbReference type="ARBA" id="ARBA00022771"/>
    </source>
</evidence>
<dbReference type="SUPFAM" id="SSF53098">
    <property type="entry name" value="Ribonuclease H-like"/>
    <property type="match status" value="1"/>
</dbReference>
<dbReference type="InterPro" id="IPR052035">
    <property type="entry name" value="ZnF_BED_domain_contain"/>
</dbReference>
<dbReference type="PANTHER" id="PTHR46481:SF10">
    <property type="entry name" value="ZINC FINGER BED DOMAIN-CONTAINING PROTEIN 39"/>
    <property type="match status" value="1"/>
</dbReference>
<dbReference type="EMBL" id="LBMM01008715">
    <property type="protein sequence ID" value="KMQ88676.1"/>
    <property type="molecule type" value="Genomic_DNA"/>
</dbReference>